<reference evidence="3 4" key="1">
    <citation type="submission" date="2019-09" db="EMBL/GenBank/DDBJ databases">
        <title>Genome sequence of Rhodovastum atsumiense, a diverse member of the Acetobacteraceae family of non-sulfur purple photosynthetic bacteria.</title>
        <authorList>
            <person name="Meyer T."/>
            <person name="Kyndt J."/>
        </authorList>
    </citation>
    <scope>NUCLEOTIDE SEQUENCE [LARGE SCALE GENOMIC DNA]</scope>
    <source>
        <strain evidence="3 4">DSM 21279</strain>
    </source>
</reference>
<dbReference type="AlphaFoldDB" id="A0A5M6IXE6"/>
<dbReference type="EMBL" id="VWPK01000009">
    <property type="protein sequence ID" value="KAA5612931.1"/>
    <property type="molecule type" value="Genomic_DNA"/>
</dbReference>
<dbReference type="SUPFAM" id="SSF53448">
    <property type="entry name" value="Nucleotide-diphospho-sugar transferases"/>
    <property type="match status" value="1"/>
</dbReference>
<dbReference type="CDD" id="cd00761">
    <property type="entry name" value="Glyco_tranf_GTA_type"/>
    <property type="match status" value="1"/>
</dbReference>
<dbReference type="Gene3D" id="3.90.550.10">
    <property type="entry name" value="Spore Coat Polysaccharide Biosynthesis Protein SpsA, Chain A"/>
    <property type="match status" value="1"/>
</dbReference>
<sequence>MNELPPRAPPPGTPSLSGAGRTSEEHALIHASGLLDAGWYEQRYPEIAGTGTDPVIHFITRGWREGRNPNLYFDTSWYLKQNPDVSRAGLNPLLHYIRRGEAENRLPCLHFDLPWYRTRHTAPEGGTLLGHYYTHRRSGTVTPIAEFDPAWYLAQYPDIAAAGVDPFEHFLLWGWREGRNPSADFDTRFYVRRYLDPGQDENPLLHYRRLRHVIRLHTRPPPDETTIPEEVRRFTAPGPEFEEIAPLPRSAPRRATVLAFYLPQFHAIPENDAWWGRGFTEWTFTARGLPRFAGHYQPRIPRDLGHYVLDNPTVLRRQVELARGAGLGGFIFYFYWFNGRRLLERPLEAFLADHSIDFPFCLMWANENWTRRWDGSDQDVLIAQDWRRRDETALVDSFARHFRDPRYIRLHGRPLLMVYRAGLIPESAATLARWREAFRVRHHENPVMVMSQSFDAFDPRGYGFDGAVEFPPHKLVLGQKPINGDLAWFDLAATAQVFDYGAIANASLAEPPAPFPLIKTAVPGWDNDARRQGAGMMLHRATPAKYQAWLSELIDRAAAHPFFGERLVCVNAWNEWAEGAYLEPDQHYGGAWLNATARAVAARFATGAPLLLVGHDGFAAGAQQLLLHLGRILRRRFGVTVEFLLLGEGTLRPRYATTAPTQVITDPSRLQPFLLAAAARGITTALVNSAAAAWSIPQLRAAGIEPTLLVHEMPGLLAEKRLLAGARAGAQAAGHVIFAAEAVRAGFTSAVPIEAERSVVLPQGNYRDVAFSITARAALRARLGVPDETPVVLGAGYADLRKGFDLFLQCWRLTRHDRPQVRFWWVGELDATLHAYLSAEIEAAEATGSFHLAGWQDDIAAWLSAADLFALPSREDPYPTILIEALCSGLRAVAFDHSGGMPDLLRERDCGEVVPMGDAAALSAAILRELDRPAGDRAALAQTACQRFRFDHYAFALLQQARPGLPAVSVAVPAHNYARYLEHRLVSVFTQTHPVVEVIVLDDASRDDSVAVAQRVAADWGRDIRLIVNPTNSGSPFAQWHRAAELAEAEWVWIAEADDAAEPTLLATLAAFVHDVPELELAFCDSRAIDAQGAPLWPSYHDYYVQSGAPALTQGGVFPAPDFARRFLAERNLIPNVSAVLWRRRSLLAALHRCGRELSGFHLAGDWRIYLEILAESTGQVGVAPTSLNVHRRHAAGVTQSTAARRHLDEVTRIHAIARSRLDLPPETIRRQGVYRRHLAHTLGLR</sequence>
<keyword evidence="4" id="KW-1185">Reference proteome</keyword>
<dbReference type="InterPro" id="IPR032719">
    <property type="entry name" value="WbsX"/>
</dbReference>
<evidence type="ECO:0000259" key="2">
    <source>
        <dbReference type="Pfam" id="PF00535"/>
    </source>
</evidence>
<dbReference type="PANTHER" id="PTHR41244:SF1">
    <property type="entry name" value="GLYCOSYLTRANSFERASE"/>
    <property type="match status" value="1"/>
</dbReference>
<evidence type="ECO:0000313" key="3">
    <source>
        <dbReference type="EMBL" id="KAA5612931.1"/>
    </source>
</evidence>
<dbReference type="Proteomes" id="UP000325255">
    <property type="component" value="Unassembled WGS sequence"/>
</dbReference>
<dbReference type="PANTHER" id="PTHR41244">
    <property type="entry name" value="RHAMNAN SYNTHESIS F"/>
    <property type="match status" value="1"/>
</dbReference>
<dbReference type="RefSeq" id="WP_150040159.1">
    <property type="nucleotide sequence ID" value="NZ_OW485601.1"/>
</dbReference>
<proteinExistence type="predicted"/>
<dbReference type="CDD" id="cd11579">
    <property type="entry name" value="Glyco_tran_WbsX"/>
    <property type="match status" value="1"/>
</dbReference>
<organism evidence="3 4">
    <name type="scientific">Rhodovastum atsumiense</name>
    <dbReference type="NCBI Taxonomy" id="504468"/>
    <lineage>
        <taxon>Bacteria</taxon>
        <taxon>Pseudomonadati</taxon>
        <taxon>Pseudomonadota</taxon>
        <taxon>Alphaproteobacteria</taxon>
        <taxon>Acetobacterales</taxon>
        <taxon>Acetobacteraceae</taxon>
        <taxon>Rhodovastum</taxon>
    </lineage>
</organism>
<dbReference type="SUPFAM" id="SSF53756">
    <property type="entry name" value="UDP-Glycosyltransferase/glycogen phosphorylase"/>
    <property type="match status" value="1"/>
</dbReference>
<feature type="region of interest" description="Disordered" evidence="1">
    <location>
        <begin position="1"/>
        <end position="23"/>
    </location>
</feature>
<dbReference type="Pfam" id="PF00535">
    <property type="entry name" value="Glycos_transf_2"/>
    <property type="match status" value="1"/>
</dbReference>
<feature type="domain" description="Glycosyltransferase 2-like" evidence="2">
    <location>
        <begin position="969"/>
        <end position="1075"/>
    </location>
</feature>
<evidence type="ECO:0000313" key="4">
    <source>
        <dbReference type="Proteomes" id="UP000325255"/>
    </source>
</evidence>
<feature type="compositionally biased region" description="Pro residues" evidence="1">
    <location>
        <begin position="1"/>
        <end position="13"/>
    </location>
</feature>
<keyword evidence="3" id="KW-0808">Transferase</keyword>
<dbReference type="Gene3D" id="3.40.50.2000">
    <property type="entry name" value="Glycogen Phosphorylase B"/>
    <property type="match status" value="2"/>
</dbReference>
<dbReference type="Pfam" id="PF14307">
    <property type="entry name" value="Glyco_tran_WbsX"/>
    <property type="match status" value="1"/>
</dbReference>
<gene>
    <name evidence="3" type="ORF">F1189_07805</name>
</gene>
<dbReference type="GO" id="GO:0016740">
    <property type="term" value="F:transferase activity"/>
    <property type="evidence" value="ECO:0007669"/>
    <property type="project" value="UniProtKB-KW"/>
</dbReference>
<protein>
    <submittedName>
        <fullName evidence="3">Glycosyltransferase</fullName>
    </submittedName>
</protein>
<dbReference type="Gene3D" id="3.20.20.80">
    <property type="entry name" value="Glycosidases"/>
    <property type="match status" value="1"/>
</dbReference>
<accession>A0A5M6IXE6</accession>
<name>A0A5M6IXE6_9PROT</name>
<dbReference type="Pfam" id="PF13692">
    <property type="entry name" value="Glyco_trans_1_4"/>
    <property type="match status" value="1"/>
</dbReference>
<dbReference type="OrthoDB" id="7220105at2"/>
<comment type="caution">
    <text evidence="3">The sequence shown here is derived from an EMBL/GenBank/DDBJ whole genome shotgun (WGS) entry which is preliminary data.</text>
</comment>
<evidence type="ECO:0000256" key="1">
    <source>
        <dbReference type="SAM" id="MobiDB-lite"/>
    </source>
</evidence>
<dbReference type="InterPro" id="IPR029044">
    <property type="entry name" value="Nucleotide-diphossugar_trans"/>
</dbReference>
<dbReference type="InterPro" id="IPR001173">
    <property type="entry name" value="Glyco_trans_2-like"/>
</dbReference>